<sequence length="135" mass="14761">MTKTLMILAELVVINWALILTAAMVRSKMWKPSGLLAALGNRDKQEECTGFPARTERAARNMLDNMVLFTALVLVASAAGVTSPEVELGARIFFWARVVYIPIYMIGIPVARTAVWALSIVGMGMIFAAIARALY</sequence>
<feature type="transmembrane region" description="Helical" evidence="5">
    <location>
        <begin position="88"/>
        <end position="107"/>
    </location>
</feature>
<keyword evidence="4 5" id="KW-0472">Membrane</keyword>
<feature type="transmembrane region" description="Helical" evidence="5">
    <location>
        <begin position="63"/>
        <end position="82"/>
    </location>
</feature>
<evidence type="ECO:0000313" key="6">
    <source>
        <dbReference type="EMBL" id="MCK9685135.1"/>
    </source>
</evidence>
<dbReference type="SUPFAM" id="SSF161084">
    <property type="entry name" value="MAPEG domain-like"/>
    <property type="match status" value="1"/>
</dbReference>
<gene>
    <name evidence="6" type="ORF">LPC04_05355</name>
</gene>
<dbReference type="InterPro" id="IPR023352">
    <property type="entry name" value="MAPEG-like_dom_sf"/>
</dbReference>
<evidence type="ECO:0000256" key="1">
    <source>
        <dbReference type="ARBA" id="ARBA00004370"/>
    </source>
</evidence>
<dbReference type="EMBL" id="JAJLJH010000001">
    <property type="protein sequence ID" value="MCK9685135.1"/>
    <property type="molecule type" value="Genomic_DNA"/>
</dbReference>
<dbReference type="PANTHER" id="PTHR35371">
    <property type="entry name" value="INNER MEMBRANE PROTEIN"/>
    <property type="match status" value="1"/>
</dbReference>
<comment type="subcellular location">
    <subcellularLocation>
        <location evidence="1">Membrane</location>
    </subcellularLocation>
</comment>
<keyword evidence="7" id="KW-1185">Reference proteome</keyword>
<keyword evidence="3 5" id="KW-1133">Transmembrane helix</keyword>
<comment type="caution">
    <text evidence="6">The sequence shown here is derived from an EMBL/GenBank/DDBJ whole genome shotgun (WGS) entry which is preliminary data.</text>
</comment>
<feature type="transmembrane region" description="Helical" evidence="5">
    <location>
        <begin position="114"/>
        <end position="134"/>
    </location>
</feature>
<keyword evidence="2 5" id="KW-0812">Transmembrane</keyword>
<evidence type="ECO:0000256" key="3">
    <source>
        <dbReference type="ARBA" id="ARBA00022989"/>
    </source>
</evidence>
<dbReference type="InterPro" id="IPR001129">
    <property type="entry name" value="Membr-assoc_MAPEG"/>
</dbReference>
<dbReference type="RefSeq" id="WP_275681146.1">
    <property type="nucleotide sequence ID" value="NZ_JAJLJH010000001.1"/>
</dbReference>
<dbReference type="GO" id="GO:0016020">
    <property type="term" value="C:membrane"/>
    <property type="evidence" value="ECO:0007669"/>
    <property type="project" value="UniProtKB-SubCell"/>
</dbReference>
<reference evidence="6" key="1">
    <citation type="submission" date="2021-11" db="EMBL/GenBank/DDBJ databases">
        <title>BS-T2-15 a new species belonging to the Comamonadaceae family isolated from the soil of a French oak forest.</title>
        <authorList>
            <person name="Mieszkin S."/>
            <person name="Alain K."/>
        </authorList>
    </citation>
    <scope>NUCLEOTIDE SEQUENCE</scope>
    <source>
        <strain evidence="6">BS-T2-15</strain>
    </source>
</reference>
<dbReference type="Gene3D" id="1.20.120.550">
    <property type="entry name" value="Membrane associated eicosanoid/glutathione metabolism-like domain"/>
    <property type="match status" value="1"/>
</dbReference>
<organism evidence="6 7">
    <name type="scientific">Scleromatobacter humisilvae</name>
    <dbReference type="NCBI Taxonomy" id="2897159"/>
    <lineage>
        <taxon>Bacteria</taxon>
        <taxon>Pseudomonadati</taxon>
        <taxon>Pseudomonadota</taxon>
        <taxon>Betaproteobacteria</taxon>
        <taxon>Burkholderiales</taxon>
        <taxon>Sphaerotilaceae</taxon>
        <taxon>Scleromatobacter</taxon>
    </lineage>
</organism>
<dbReference type="Proteomes" id="UP001139353">
    <property type="component" value="Unassembled WGS sequence"/>
</dbReference>
<name>A0A9X1YHT4_9BURK</name>
<evidence type="ECO:0000256" key="5">
    <source>
        <dbReference type="SAM" id="Phobius"/>
    </source>
</evidence>
<proteinExistence type="predicted"/>
<dbReference type="PANTHER" id="PTHR35371:SF1">
    <property type="entry name" value="BLR7753 PROTEIN"/>
    <property type="match status" value="1"/>
</dbReference>
<dbReference type="Pfam" id="PF01124">
    <property type="entry name" value="MAPEG"/>
    <property type="match status" value="1"/>
</dbReference>
<protein>
    <submittedName>
        <fullName evidence="6">MAPEG family protein</fullName>
    </submittedName>
</protein>
<evidence type="ECO:0000313" key="7">
    <source>
        <dbReference type="Proteomes" id="UP001139353"/>
    </source>
</evidence>
<evidence type="ECO:0000256" key="2">
    <source>
        <dbReference type="ARBA" id="ARBA00022692"/>
    </source>
</evidence>
<accession>A0A9X1YHT4</accession>
<feature type="transmembrane region" description="Helical" evidence="5">
    <location>
        <begin position="6"/>
        <end position="25"/>
    </location>
</feature>
<dbReference type="AlphaFoldDB" id="A0A9X1YHT4"/>
<evidence type="ECO:0000256" key="4">
    <source>
        <dbReference type="ARBA" id="ARBA00023136"/>
    </source>
</evidence>